<keyword evidence="4 9" id="KW-0812">Transmembrane</keyword>
<dbReference type="GO" id="GO:0005886">
    <property type="term" value="C:plasma membrane"/>
    <property type="evidence" value="ECO:0000318"/>
    <property type="project" value="GO_Central"/>
</dbReference>
<keyword evidence="7 9" id="KW-1133">Transmembrane helix</keyword>
<keyword evidence="3" id="KW-0813">Transport</keyword>
<dbReference type="GO" id="GO:0035673">
    <property type="term" value="F:oligopeptide transmembrane transporter activity"/>
    <property type="evidence" value="ECO:0000318"/>
    <property type="project" value="GO_Central"/>
</dbReference>
<feature type="transmembrane region" description="Helical" evidence="9">
    <location>
        <begin position="557"/>
        <end position="585"/>
    </location>
</feature>
<evidence type="ECO:0000313" key="11">
    <source>
        <dbReference type="Proteomes" id="UP000001805"/>
    </source>
</evidence>
<dbReference type="PANTHER" id="PTHR22601">
    <property type="entry name" value="ISP4 LIKE PROTEIN"/>
    <property type="match status" value="1"/>
</dbReference>
<organism evidence="10 11">
    <name type="scientific">Neurospora crassa (strain ATCC 24698 / 74-OR23-1A / CBS 708.71 / DSM 1257 / FGSC 987)</name>
    <dbReference type="NCBI Taxonomy" id="367110"/>
    <lineage>
        <taxon>Eukaryota</taxon>
        <taxon>Fungi</taxon>
        <taxon>Dikarya</taxon>
        <taxon>Ascomycota</taxon>
        <taxon>Pezizomycotina</taxon>
        <taxon>Sordariomycetes</taxon>
        <taxon>Sordariomycetidae</taxon>
        <taxon>Sordariales</taxon>
        <taxon>Sordariaceae</taxon>
        <taxon>Neurospora</taxon>
    </lineage>
</organism>
<dbReference type="VEuPathDB" id="FungiDB:NCU04991"/>
<dbReference type="STRING" id="367110.Q7RW19"/>
<dbReference type="Proteomes" id="UP000001805">
    <property type="component" value="Chromosome 5, Linkage Group VI"/>
</dbReference>
<dbReference type="NCBIfam" id="TIGR00728">
    <property type="entry name" value="OPT_sfam"/>
    <property type="match status" value="1"/>
</dbReference>
<dbReference type="RefSeq" id="XP_955763.2">
    <property type="nucleotide sequence ID" value="XM_950670.2"/>
</dbReference>
<sequence>MEPVQWDFLVFFASAFGKILTTWKKQLSPSFILRFLWPRASSPFPSRLPVTMDEIVECKPAPAADLRELNEKYDIQHVAPIETKTAAIAKDGSVDAESADITTDTTVDTPLQLVTKTLDTSDDPTENIYTFRAFVLGLGLSAFGAVLGEIFYFKPQTVNVSIVFLIMIAYCLGEATVLIPRWGPVGRFLNPGPFTQKEHVFIVIMASSAATCALGTEQLAAQSLYYGNQPNAASAIFMLFSSQCIGYGLLGGIRKAFIYPTKFVWPSQLPNAALFQSMHLNKELAKKRLKIFWCICLAVMVWEIVPQWMFPLTTGISIFCLANQDSAFFTRLFGGANGNEGMGFLSWCMDWQYIGEKEFTLPLSTLVNQLIGYIGCIALTLGAYYSNLWDAKRFPFMAQSLFTSNGTVYDQTQILGPDNQVDPAALQAYGLPRFATSKALSLLMKNMGITAAVVHVILWNWHDIKFIFGPFRPSTWKQNVQKARTWWHHGFSSSFWKNFTSDADTPRKEYPGTEGDPHYAAMRAYKEVPSLWYLSILAISIMIGLICCYQQKTGLPWWAFLLAVLLAWILTIFFACMYGIVGFYYQPTSAVQMIGAYMVPRRPVANMMFTLYGSNALVQAIQMLGDLKLAQYAKLPPRATFLAQILGTCAGSVFNWVMMNSIVDNRRDILLSVQGTNVWSGQNVQTYNSQAVAWGGTANEIFGRHGTYWMVPMGLFFGIFAPLPFWIGHKYFPQLRLNHINTFLICTWLGWLSVGINSSLLAYFVFGFFSQGYLRRYKPALFAKWNNICAAAIAGGCSLIIFILTFAVAGGSGKARDFPKWWGNNMDGNVDRCKYMYLNGK</sequence>
<feature type="transmembrane region" description="Helical" evidence="9">
    <location>
        <begin position="639"/>
        <end position="658"/>
    </location>
</feature>
<comment type="similarity">
    <text evidence="2">Belongs to the oligopeptide OPT transporter family.</text>
</comment>
<dbReference type="AlphaFoldDB" id="Q7RW19"/>
<protein>
    <submittedName>
        <fullName evidence="10">Oligopeptide transporter</fullName>
    </submittedName>
</protein>
<evidence type="ECO:0000256" key="7">
    <source>
        <dbReference type="ARBA" id="ARBA00022989"/>
    </source>
</evidence>
<evidence type="ECO:0000256" key="8">
    <source>
        <dbReference type="ARBA" id="ARBA00023136"/>
    </source>
</evidence>
<keyword evidence="6" id="KW-0653">Protein transport</keyword>
<evidence type="ECO:0000256" key="4">
    <source>
        <dbReference type="ARBA" id="ARBA00022692"/>
    </source>
</evidence>
<keyword evidence="11" id="KW-1185">Reference proteome</keyword>
<evidence type="ECO:0000256" key="6">
    <source>
        <dbReference type="ARBA" id="ARBA00022927"/>
    </source>
</evidence>
<dbReference type="KEGG" id="ncr:NCU04991"/>
<dbReference type="Pfam" id="PF03169">
    <property type="entry name" value="OPT"/>
    <property type="match status" value="1"/>
</dbReference>
<dbReference type="InterPro" id="IPR004813">
    <property type="entry name" value="OPT"/>
</dbReference>
<evidence type="ECO:0000256" key="5">
    <source>
        <dbReference type="ARBA" id="ARBA00022856"/>
    </source>
</evidence>
<dbReference type="PaxDb" id="5141-EFNCRP00000001369"/>
<dbReference type="InterPro" id="IPR004648">
    <property type="entry name" value="Oligpept_transpt"/>
</dbReference>
<feature type="transmembrane region" description="Helical" evidence="9">
    <location>
        <begin position="740"/>
        <end position="765"/>
    </location>
</feature>
<comment type="subcellular location">
    <subcellularLocation>
        <location evidence="1">Membrane</location>
        <topology evidence="1">Multi-pass membrane protein</topology>
    </subcellularLocation>
</comment>
<evidence type="ECO:0000256" key="9">
    <source>
        <dbReference type="SAM" id="Phobius"/>
    </source>
</evidence>
<evidence type="ECO:0000256" key="1">
    <source>
        <dbReference type="ARBA" id="ARBA00004141"/>
    </source>
</evidence>
<accession>Q7RW19</accession>
<dbReference type="HOGENOM" id="CLU_004965_3_0_1"/>
<keyword evidence="8 9" id="KW-0472">Membrane</keyword>
<feature type="transmembrane region" description="Helical" evidence="9">
    <location>
        <begin position="133"/>
        <end position="153"/>
    </location>
</feature>
<feature type="transmembrane region" description="Helical" evidence="9">
    <location>
        <begin position="605"/>
        <end position="627"/>
    </location>
</feature>
<feature type="transmembrane region" description="Helical" evidence="9">
    <location>
        <begin position="232"/>
        <end position="253"/>
    </location>
</feature>
<feature type="transmembrane region" description="Helical" evidence="9">
    <location>
        <begin position="785"/>
        <end position="810"/>
    </location>
</feature>
<feature type="transmembrane region" description="Helical" evidence="9">
    <location>
        <begin position="291"/>
        <end position="309"/>
    </location>
</feature>
<feature type="transmembrane region" description="Helical" evidence="9">
    <location>
        <begin position="531"/>
        <end position="550"/>
    </location>
</feature>
<feature type="transmembrane region" description="Helical" evidence="9">
    <location>
        <begin position="159"/>
        <end position="179"/>
    </location>
</feature>
<evidence type="ECO:0000313" key="10">
    <source>
        <dbReference type="EMBL" id="EAA26527.2"/>
    </source>
</evidence>
<dbReference type="OrthoDB" id="9986677at2759"/>
<feature type="transmembrane region" description="Helical" evidence="9">
    <location>
        <begin position="708"/>
        <end position="728"/>
    </location>
</feature>
<proteinExistence type="inferred from homology"/>
<name>Q7RW19_NEUCR</name>
<gene>
    <name evidence="10" type="ORF">NCU04991</name>
</gene>
<feature type="transmembrane region" description="Helical" evidence="9">
    <location>
        <begin position="370"/>
        <end position="389"/>
    </location>
</feature>
<keyword evidence="5" id="KW-0571">Peptide transport</keyword>
<evidence type="ECO:0000256" key="3">
    <source>
        <dbReference type="ARBA" id="ARBA00022448"/>
    </source>
</evidence>
<dbReference type="EMBL" id="CM002241">
    <property type="protein sequence ID" value="EAA26527.2"/>
    <property type="molecule type" value="Genomic_DNA"/>
</dbReference>
<dbReference type="GeneID" id="3871910"/>
<feature type="transmembrane region" description="Helical" evidence="9">
    <location>
        <begin position="200"/>
        <end position="220"/>
    </location>
</feature>
<dbReference type="InParanoid" id="Q7RW19"/>
<evidence type="ECO:0000256" key="2">
    <source>
        <dbReference type="ARBA" id="ARBA00008807"/>
    </source>
</evidence>
<dbReference type="GO" id="GO:0015031">
    <property type="term" value="P:protein transport"/>
    <property type="evidence" value="ECO:0007669"/>
    <property type="project" value="UniProtKB-KW"/>
</dbReference>
<reference evidence="10 11" key="1">
    <citation type="journal article" date="2003" name="Nature">
        <title>The genome sequence of the filamentous fungus Neurospora crassa.</title>
        <authorList>
            <person name="Galagan J.E."/>
            <person name="Calvo S.E."/>
            <person name="Borkovich K.A."/>
            <person name="Selker E.U."/>
            <person name="Read N.D."/>
            <person name="Jaffe D."/>
            <person name="FitzHugh W."/>
            <person name="Ma L.J."/>
            <person name="Smirnov S."/>
            <person name="Purcell S."/>
            <person name="Rehman B."/>
            <person name="Elkins T."/>
            <person name="Engels R."/>
            <person name="Wang S."/>
            <person name="Nielsen C.B."/>
            <person name="Butler J."/>
            <person name="Endrizzi M."/>
            <person name="Qui D."/>
            <person name="Ianakiev P."/>
            <person name="Bell-Pedersen D."/>
            <person name="Nelson M.A."/>
            <person name="Werner-Washburne M."/>
            <person name="Selitrennikoff C.P."/>
            <person name="Kinsey J.A."/>
            <person name="Braun E.L."/>
            <person name="Zelter A."/>
            <person name="Schulte U."/>
            <person name="Kothe G.O."/>
            <person name="Jedd G."/>
            <person name="Mewes W."/>
            <person name="Staben C."/>
            <person name="Marcotte E."/>
            <person name="Greenberg D."/>
            <person name="Roy A."/>
            <person name="Foley K."/>
            <person name="Naylor J."/>
            <person name="Stange-Thomann N."/>
            <person name="Barrett R."/>
            <person name="Gnerre S."/>
            <person name="Kamal M."/>
            <person name="Kamvysselis M."/>
            <person name="Mauceli E."/>
            <person name="Bielke C."/>
            <person name="Rudd S."/>
            <person name="Frishman D."/>
            <person name="Krystofova S."/>
            <person name="Rasmussen C."/>
            <person name="Metzenberg R.L."/>
            <person name="Perkins D.D."/>
            <person name="Kroken S."/>
            <person name="Cogoni C."/>
            <person name="Macino G."/>
            <person name="Catcheside D."/>
            <person name="Li W."/>
            <person name="Pratt R.J."/>
            <person name="Osmani S.A."/>
            <person name="DeSouza C.P."/>
            <person name="Glass L."/>
            <person name="Orbach M.J."/>
            <person name="Berglund J.A."/>
            <person name="Voelker R."/>
            <person name="Yarden O."/>
            <person name="Plamann M."/>
            <person name="Seiler S."/>
            <person name="Dunlap J."/>
            <person name="Radford A."/>
            <person name="Aramayo R."/>
            <person name="Natvig D.O."/>
            <person name="Alex L.A."/>
            <person name="Mannhaupt G."/>
            <person name="Ebbole D.J."/>
            <person name="Freitag M."/>
            <person name="Paulsen I."/>
            <person name="Sachs M.S."/>
            <person name="Lander E.S."/>
            <person name="Nusbaum C."/>
            <person name="Birren B."/>
        </authorList>
    </citation>
    <scope>NUCLEOTIDE SEQUENCE [LARGE SCALE GENOMIC DNA]</scope>
    <source>
        <strain evidence="11">ATCC 24698 / 74-OR23-1A / CBS 708.71 / DSM 1257 / FGSC 987</strain>
    </source>
</reference>